<protein>
    <submittedName>
        <fullName evidence="2">Uncharacterized protein</fullName>
    </submittedName>
</protein>
<feature type="coiled-coil region" evidence="1">
    <location>
        <begin position="28"/>
        <end position="69"/>
    </location>
</feature>
<comment type="caution">
    <text evidence="2">The sequence shown here is derived from an EMBL/GenBank/DDBJ whole genome shotgun (WGS) entry which is preliminary data.</text>
</comment>
<keyword evidence="1" id="KW-0175">Coiled coil</keyword>
<sequence length="75" mass="8467">MNTEQLNQALRLTINELTTQLTNESTTKNLLAIQLTEAEQASQRLAQEKDELQARVDELEALLEKQTQPATEEGE</sequence>
<dbReference type="AlphaFoldDB" id="A0AAP6EPF2"/>
<organism evidence="2">
    <name type="scientific">Streptococcus anginosus</name>
    <dbReference type="NCBI Taxonomy" id="1328"/>
    <lineage>
        <taxon>Bacteria</taxon>
        <taxon>Bacillati</taxon>
        <taxon>Bacillota</taxon>
        <taxon>Bacilli</taxon>
        <taxon>Lactobacillales</taxon>
        <taxon>Streptococcaceae</taxon>
        <taxon>Streptococcus</taxon>
        <taxon>Streptococcus anginosus group</taxon>
    </lineage>
</organism>
<reference evidence="2" key="1">
    <citation type="submission" date="2023-11" db="EMBL/GenBank/DDBJ databases">
        <title>Streptococcus anginosus urogential strains.</title>
        <authorList>
            <person name="Appleberry H."/>
            <person name="Garcia-Israel J."/>
            <person name="Wolfe A."/>
            <person name="Putonti C."/>
        </authorList>
    </citation>
    <scope>NUCLEOTIDE SEQUENCE</scope>
    <source>
        <strain evidence="2">UMB1758</strain>
    </source>
</reference>
<accession>A0AAP6EPF2</accession>
<dbReference type="EMBL" id="JAWWVP010000006">
    <property type="protein sequence ID" value="MDX5040597.1"/>
    <property type="molecule type" value="Genomic_DNA"/>
</dbReference>
<proteinExistence type="predicted"/>
<evidence type="ECO:0000256" key="1">
    <source>
        <dbReference type="SAM" id="Coils"/>
    </source>
</evidence>
<dbReference type="RefSeq" id="WP_084740723.1">
    <property type="nucleotide sequence ID" value="NZ_DAWEKM010000011.1"/>
</dbReference>
<gene>
    <name evidence="2" type="ORF">SFH28_06985</name>
</gene>
<evidence type="ECO:0000313" key="2">
    <source>
        <dbReference type="EMBL" id="MDX5040597.1"/>
    </source>
</evidence>
<name>A0AAP6EPF2_STRAP</name>